<evidence type="ECO:0000256" key="10">
    <source>
        <dbReference type="ARBA" id="ARBA00029738"/>
    </source>
</evidence>
<keyword evidence="6" id="KW-0808">Transferase</keyword>
<dbReference type="InterPro" id="IPR011009">
    <property type="entry name" value="Kinase-like_dom_sf"/>
</dbReference>
<name>A0A183P5M6_9TREM</name>
<dbReference type="EC" id="2.7.11.23" evidence="2"/>
<comment type="similarity">
    <text evidence="1">Belongs to the protein kinase superfamily. CMGC Ser/Thr protein kinase family. CDC2/CDKX subfamily.</text>
</comment>
<evidence type="ECO:0000256" key="3">
    <source>
        <dbReference type="ARBA" id="ARBA00013901"/>
    </source>
</evidence>
<evidence type="ECO:0000256" key="8">
    <source>
        <dbReference type="ARBA" id="ARBA00022777"/>
    </source>
</evidence>
<dbReference type="SUPFAM" id="SSF56112">
    <property type="entry name" value="Protein kinase-like (PK-like)"/>
    <property type="match status" value="1"/>
</dbReference>
<keyword evidence="7" id="KW-0547">Nucleotide-binding</keyword>
<protein>
    <recommendedName>
        <fullName evidence="3">Cyclin-dependent kinase 7</fullName>
        <ecNumber evidence="2">2.7.11.23</ecNumber>
    </recommendedName>
    <alternativeName>
        <fullName evidence="10">Cell division protein kinase 7</fullName>
    </alternativeName>
</protein>
<dbReference type="SMART" id="SM00220">
    <property type="entry name" value="S_TKc"/>
    <property type="match status" value="1"/>
</dbReference>
<dbReference type="GO" id="GO:0005524">
    <property type="term" value="F:ATP binding"/>
    <property type="evidence" value="ECO:0007669"/>
    <property type="project" value="UniProtKB-UniRule"/>
</dbReference>
<evidence type="ECO:0000256" key="7">
    <source>
        <dbReference type="ARBA" id="ARBA00022741"/>
    </source>
</evidence>
<dbReference type="Pfam" id="PF00069">
    <property type="entry name" value="Pkinase"/>
    <property type="match status" value="1"/>
</dbReference>
<comment type="catalytic activity">
    <reaction evidence="11">
        <text>[DNA-directed RNA polymerase] + ATP = phospho-[DNA-directed RNA polymerase] + ADP + H(+)</text>
        <dbReference type="Rhea" id="RHEA:10216"/>
        <dbReference type="Rhea" id="RHEA-COMP:11321"/>
        <dbReference type="Rhea" id="RHEA-COMP:11322"/>
        <dbReference type="ChEBI" id="CHEBI:15378"/>
        <dbReference type="ChEBI" id="CHEBI:30616"/>
        <dbReference type="ChEBI" id="CHEBI:43176"/>
        <dbReference type="ChEBI" id="CHEBI:68546"/>
        <dbReference type="ChEBI" id="CHEBI:456216"/>
        <dbReference type="EC" id="2.7.11.23"/>
    </reaction>
</comment>
<organism evidence="12 13">
    <name type="scientific">Schistosoma mattheei</name>
    <dbReference type="NCBI Taxonomy" id="31246"/>
    <lineage>
        <taxon>Eukaryota</taxon>
        <taxon>Metazoa</taxon>
        <taxon>Spiralia</taxon>
        <taxon>Lophotrochozoa</taxon>
        <taxon>Platyhelminthes</taxon>
        <taxon>Trematoda</taxon>
        <taxon>Digenea</taxon>
        <taxon>Strigeidida</taxon>
        <taxon>Schistosomatoidea</taxon>
        <taxon>Schistosomatidae</taxon>
        <taxon>Schistosoma</taxon>
    </lineage>
</organism>
<dbReference type="PROSITE" id="PS50011">
    <property type="entry name" value="PROTEIN_KINASE_DOM"/>
    <property type="match status" value="1"/>
</dbReference>
<dbReference type="STRING" id="31246.A0A183P5M6"/>
<keyword evidence="13" id="KW-1185">Reference proteome</keyword>
<keyword evidence="9" id="KW-0067">ATP-binding</keyword>
<dbReference type="GO" id="GO:0004693">
    <property type="term" value="F:cyclin-dependent protein serine/threonine kinase activity"/>
    <property type="evidence" value="ECO:0007669"/>
    <property type="project" value="TreeGrafter"/>
</dbReference>
<dbReference type="PROSITE" id="PS00107">
    <property type="entry name" value="PROTEIN_KINASE_ATP"/>
    <property type="match status" value="1"/>
</dbReference>
<keyword evidence="4" id="KW-0723">Serine/threonine-protein kinase</keyword>
<dbReference type="PANTHER" id="PTHR24056:SF0">
    <property type="entry name" value="CYCLIN-DEPENDENT KINASE 7"/>
    <property type="match status" value="1"/>
</dbReference>
<dbReference type="InterPro" id="IPR000719">
    <property type="entry name" value="Prot_kinase_dom"/>
</dbReference>
<dbReference type="GO" id="GO:0008353">
    <property type="term" value="F:RNA polymerase II CTD heptapeptide repeat kinase activity"/>
    <property type="evidence" value="ECO:0007669"/>
    <property type="project" value="UniProtKB-EC"/>
</dbReference>
<dbReference type="PROSITE" id="PS00108">
    <property type="entry name" value="PROTEIN_KINASE_ST"/>
    <property type="match status" value="1"/>
</dbReference>
<keyword evidence="8" id="KW-0418">Kinase</keyword>
<evidence type="ECO:0000256" key="11">
    <source>
        <dbReference type="ARBA" id="ARBA00049280"/>
    </source>
</evidence>
<dbReference type="InterPro" id="IPR008271">
    <property type="entry name" value="Ser/Thr_kinase_AS"/>
</dbReference>
<dbReference type="GO" id="GO:0045944">
    <property type="term" value="P:positive regulation of transcription by RNA polymerase II"/>
    <property type="evidence" value="ECO:0007669"/>
    <property type="project" value="TreeGrafter"/>
</dbReference>
<evidence type="ECO:0000256" key="2">
    <source>
        <dbReference type="ARBA" id="ARBA00012409"/>
    </source>
</evidence>
<evidence type="ECO:0000256" key="6">
    <source>
        <dbReference type="ARBA" id="ARBA00022679"/>
    </source>
</evidence>
<accession>A0A183P5M6</accession>
<evidence type="ECO:0000256" key="5">
    <source>
        <dbReference type="ARBA" id="ARBA00022553"/>
    </source>
</evidence>
<dbReference type="InterPro" id="IPR050108">
    <property type="entry name" value="CDK"/>
</dbReference>
<dbReference type="FunFam" id="1.10.510.10:FF:000624">
    <property type="entry name" value="Mitogen-activated protein kinase"/>
    <property type="match status" value="1"/>
</dbReference>
<dbReference type="GO" id="GO:0070985">
    <property type="term" value="C:transcription factor TFIIK complex"/>
    <property type="evidence" value="ECO:0007669"/>
    <property type="project" value="InterPro"/>
</dbReference>
<dbReference type="GO" id="GO:0005737">
    <property type="term" value="C:cytoplasm"/>
    <property type="evidence" value="ECO:0007669"/>
    <property type="project" value="TreeGrafter"/>
</dbReference>
<evidence type="ECO:0000313" key="13">
    <source>
        <dbReference type="Proteomes" id="UP000269396"/>
    </source>
</evidence>
<keyword evidence="5" id="KW-0597">Phosphoprotein</keyword>
<reference evidence="12 13" key="1">
    <citation type="submission" date="2018-11" db="EMBL/GenBank/DDBJ databases">
        <authorList>
            <consortium name="Pathogen Informatics"/>
        </authorList>
    </citation>
    <scope>NUCLEOTIDE SEQUENCE [LARGE SCALE GENOMIC DNA]</scope>
    <source>
        <strain>Denwood</strain>
        <strain evidence="13">Zambia</strain>
    </source>
</reference>
<evidence type="ECO:0000256" key="1">
    <source>
        <dbReference type="ARBA" id="ARBA00006485"/>
    </source>
</evidence>
<dbReference type="EMBL" id="UZAL01029892">
    <property type="protein sequence ID" value="VDP50966.1"/>
    <property type="molecule type" value="Genomic_DNA"/>
</dbReference>
<dbReference type="InterPro" id="IPR037770">
    <property type="entry name" value="CDK7"/>
</dbReference>
<proteinExistence type="inferred from homology"/>
<dbReference type="CDD" id="cd07841">
    <property type="entry name" value="STKc_CDK7"/>
    <property type="match status" value="1"/>
</dbReference>
<dbReference type="InterPro" id="IPR017441">
    <property type="entry name" value="Protein_kinase_ATP_BS"/>
</dbReference>
<evidence type="ECO:0000256" key="4">
    <source>
        <dbReference type="ARBA" id="ARBA00022527"/>
    </source>
</evidence>
<dbReference type="PANTHER" id="PTHR24056">
    <property type="entry name" value="CELL DIVISION PROTEIN KINASE"/>
    <property type="match status" value="1"/>
</dbReference>
<dbReference type="Proteomes" id="UP000269396">
    <property type="component" value="Unassembled WGS sequence"/>
</dbReference>
<dbReference type="AlphaFoldDB" id="A0A183P5M6"/>
<gene>
    <name evidence="12" type="ORF">SMTD_LOCUS9662</name>
</gene>
<dbReference type="Gene3D" id="3.30.200.20">
    <property type="entry name" value="Phosphorylase Kinase, domain 1"/>
    <property type="match status" value="1"/>
</dbReference>
<evidence type="ECO:0000256" key="9">
    <source>
        <dbReference type="ARBA" id="ARBA00022840"/>
    </source>
</evidence>
<dbReference type="Gene3D" id="1.10.510.10">
    <property type="entry name" value="Transferase(Phosphotransferase) domain 1"/>
    <property type="match status" value="1"/>
</dbReference>
<evidence type="ECO:0000313" key="12">
    <source>
        <dbReference type="EMBL" id="VDP50966.1"/>
    </source>
</evidence>
<sequence length="493" mass="55883">MQSLEPCIDPMFRHCSRCSRVALSVSPQVLLMFSHHLLRRGVVAVIPVDRENAICNQIKTYYQSVNYLNIQHRCFRNCRQCDYFPRNYRNPFMDIFVDETSKNSRYEKVCYLGEGQFANVFLAQDNNRNGQLVAIKKVKAGPRWVLADGMNLSAIREIKILKEIDHPNVLTLLDVFSQDRCICLVFDFMSSDLEALVHDPTVVLIPAHVKALSLQLLRGVEYLHANWILHRDLKPNNLFLSKQGKVKIGDFGLARQFASSPTRPMTHQVATRWYRAPELFYGCTLYGVGIDIWAVGCIIAEFLLRTPLFPGDCDLTQLAKIYEITGTPEDDTWPDVYRLPNYVKFERRPGIPFSQIFTAASTDLINLLETLLNLNPDARGTAANALQSSYFTSKPYPTPENELPQPKVNRTVASLLHQHEHQRGLHNPLDPGLAKPSRSDVIVPSLKLESTNVSTPTPTATNRKITRSLKKSMEPDDSISPSLPPTCAKRLHL</sequence>